<evidence type="ECO:0000313" key="2">
    <source>
        <dbReference type="Proteomes" id="UP000567293"/>
    </source>
</evidence>
<proteinExistence type="predicted"/>
<reference evidence="1" key="1">
    <citation type="submission" date="2020-06" db="EMBL/GenBank/DDBJ databases">
        <title>Legume-microbial interactions unlock mineral nutrients during tropical forest succession.</title>
        <authorList>
            <person name="Epihov D.Z."/>
        </authorList>
    </citation>
    <scope>NUCLEOTIDE SEQUENCE [LARGE SCALE GENOMIC DNA]</scope>
    <source>
        <strain evidence="1">Pan2503</strain>
    </source>
</reference>
<dbReference type="EMBL" id="JACDQQ010002764">
    <property type="protein sequence ID" value="MBA0088960.1"/>
    <property type="molecule type" value="Genomic_DNA"/>
</dbReference>
<accession>A0A7V8NXG5</accession>
<name>A0A7V8NXG5_9BACT</name>
<sequence>MSAPYTTGQACQSTVVTANTAGQQLCLTPANNPTGASPSCSGWLHSVTFSADTTANTLSFFDGTSTGGTLRAKIVTPTATVPVTLTFDIQFFVGMFISLSGATTANITIVWE</sequence>
<protein>
    <submittedName>
        <fullName evidence="1">Uncharacterized protein</fullName>
    </submittedName>
</protein>
<organism evidence="1 2">
    <name type="scientific">Candidatus Acidiferrum panamense</name>
    <dbReference type="NCBI Taxonomy" id="2741543"/>
    <lineage>
        <taxon>Bacteria</taxon>
        <taxon>Pseudomonadati</taxon>
        <taxon>Acidobacteriota</taxon>
        <taxon>Terriglobia</taxon>
        <taxon>Candidatus Acidiferrales</taxon>
        <taxon>Candidatus Acidiferrum</taxon>
    </lineage>
</organism>
<evidence type="ECO:0000313" key="1">
    <source>
        <dbReference type="EMBL" id="MBA0088960.1"/>
    </source>
</evidence>
<comment type="caution">
    <text evidence="1">The sequence shown here is derived from an EMBL/GenBank/DDBJ whole genome shotgun (WGS) entry which is preliminary data.</text>
</comment>
<dbReference type="Proteomes" id="UP000567293">
    <property type="component" value="Unassembled WGS sequence"/>
</dbReference>
<dbReference type="AlphaFoldDB" id="A0A7V8NXG5"/>
<keyword evidence="2" id="KW-1185">Reference proteome</keyword>
<gene>
    <name evidence="1" type="ORF">HRJ53_28560</name>
</gene>